<dbReference type="PROSITE" id="PS50109">
    <property type="entry name" value="HIS_KIN"/>
    <property type="match status" value="1"/>
</dbReference>
<dbReference type="InterPro" id="IPR036890">
    <property type="entry name" value="HATPase_C_sf"/>
</dbReference>
<evidence type="ECO:0000256" key="6">
    <source>
        <dbReference type="ARBA" id="ARBA00022679"/>
    </source>
</evidence>
<dbReference type="SMART" id="SM00387">
    <property type="entry name" value="HATPase_c"/>
    <property type="match status" value="1"/>
</dbReference>
<evidence type="ECO:0000256" key="2">
    <source>
        <dbReference type="ARBA" id="ARBA00004370"/>
    </source>
</evidence>
<evidence type="ECO:0000256" key="9">
    <source>
        <dbReference type="ARBA" id="ARBA00074306"/>
    </source>
</evidence>
<dbReference type="GO" id="GO:0016020">
    <property type="term" value="C:membrane"/>
    <property type="evidence" value="ECO:0007669"/>
    <property type="project" value="UniProtKB-SubCell"/>
</dbReference>
<dbReference type="InterPro" id="IPR036097">
    <property type="entry name" value="HisK_dim/P_sf"/>
</dbReference>
<dbReference type="CDD" id="cd00082">
    <property type="entry name" value="HisKA"/>
    <property type="match status" value="1"/>
</dbReference>
<keyword evidence="8" id="KW-0902">Two-component regulatory system</keyword>
<keyword evidence="10" id="KW-0175">Coiled coil</keyword>
<sequence length="709" mass="76978">MTNSRQSSFRRILVTRILLLFVPVLLIGEIVALNKARSSILGTARQNLTESAISKGQRIEDAIALLKANLLTVSKTTVIPSGSPIQEQEILTQLKQQLPASIECIQLTDLLNQKIIANSCGDQAIGKLTLPLPSEGIDVKTIFPSKTGMTGKRNTQNQLQVVLSAPVSDSQKNSIYSLSIQSALYQQTLNPPGSLTGAMVVIAEDGTVLAHPLTGWVGTNINQHPNSSQFKSIIKNAIAGRKDSINLSFTDGEELLAGYTAITNPLTQQQQEKWIVLAVTSVDNALFGLEEIKLILIVLTVGLIGASLLASLYLAPYLARPVEELRDYALNIHSHHAAQPVPQNFQIREFNQLAQALNQMVERLKAGAEELEIAWKEAKSANQIKSQFLATTSHELRNPLHTIISCIRVVKDGLCDSREEEMDFLKRADETTIHLLSIINDLLDISKIEAGKLSVVTIPLDLRQILLEVINLQSVNVQQKGLQLKCELDPQAIPIKADAAKLKQVLINVIGNATKFTDTGSITIATEIQSSNGKSQVVVIVKDTGIGIDPNQQHKLFRPFVMVNGTTARQFEGTGLGLAISRNLIELMGGSITLESTGLHQGTTLKITLPLIDISLLPVDNKEENVGNLGFSSGKKGAKANQYSSLQQSGESPSVGSNKSVKAVVNKEKSMKFQVLLGNETYEISFSPQQTILVSIPKTEVYANGASER</sequence>
<dbReference type="Pfam" id="PF00512">
    <property type="entry name" value="HisKA"/>
    <property type="match status" value="1"/>
</dbReference>
<dbReference type="Gene3D" id="3.30.450.20">
    <property type="entry name" value="PAS domain"/>
    <property type="match status" value="1"/>
</dbReference>
<dbReference type="PRINTS" id="PR00344">
    <property type="entry name" value="BCTRLSENSOR"/>
</dbReference>
<feature type="compositionally biased region" description="Polar residues" evidence="11">
    <location>
        <begin position="641"/>
        <end position="659"/>
    </location>
</feature>
<feature type="domain" description="Histidine kinase" evidence="12">
    <location>
        <begin position="391"/>
        <end position="613"/>
    </location>
</feature>
<evidence type="ECO:0000313" key="14">
    <source>
        <dbReference type="EMBL" id="QMS88475.1"/>
    </source>
</evidence>
<organism evidence="14 15">
    <name type="scientific">Nostoc edaphicum CCNP1411</name>
    <dbReference type="NCBI Taxonomy" id="1472755"/>
    <lineage>
        <taxon>Bacteria</taxon>
        <taxon>Bacillati</taxon>
        <taxon>Cyanobacteriota</taxon>
        <taxon>Cyanophyceae</taxon>
        <taxon>Nostocales</taxon>
        <taxon>Nostocaceae</taxon>
        <taxon>Nostoc</taxon>
    </lineage>
</organism>
<dbReference type="PROSITE" id="PS50885">
    <property type="entry name" value="HAMP"/>
    <property type="match status" value="1"/>
</dbReference>
<dbReference type="PANTHER" id="PTHR43047:SF64">
    <property type="entry name" value="HISTIDINE KINASE CONTAINING CHEY-HOMOLOGOUS RECEIVER DOMAIN AND PAS DOMAIN-RELATED"/>
    <property type="match status" value="1"/>
</dbReference>
<evidence type="ECO:0000256" key="10">
    <source>
        <dbReference type="SAM" id="Coils"/>
    </source>
</evidence>
<dbReference type="SMART" id="SM00388">
    <property type="entry name" value="HisKA"/>
    <property type="match status" value="1"/>
</dbReference>
<evidence type="ECO:0000256" key="3">
    <source>
        <dbReference type="ARBA" id="ARBA00006402"/>
    </source>
</evidence>
<protein>
    <recommendedName>
        <fullName evidence="9">Circadian input-output histidine kinase CikA</fullName>
        <ecNumber evidence="4">2.7.13.3</ecNumber>
    </recommendedName>
</protein>
<gene>
    <name evidence="14" type="ORF">HUN01_13030</name>
</gene>
<accession>A0A7D7Q9U4</accession>
<comment type="similarity">
    <text evidence="3">In the N-terminal section; belongs to the phytochrome family.</text>
</comment>
<dbReference type="InterPro" id="IPR003660">
    <property type="entry name" value="HAMP_dom"/>
</dbReference>
<evidence type="ECO:0000256" key="5">
    <source>
        <dbReference type="ARBA" id="ARBA00022553"/>
    </source>
</evidence>
<keyword evidence="7 14" id="KW-0418">Kinase</keyword>
<evidence type="ECO:0000259" key="12">
    <source>
        <dbReference type="PROSITE" id="PS50109"/>
    </source>
</evidence>
<dbReference type="InterPro" id="IPR004358">
    <property type="entry name" value="Sig_transdc_His_kin-like_C"/>
</dbReference>
<keyword evidence="6" id="KW-0808">Transferase</keyword>
<keyword evidence="5" id="KW-0597">Phosphoprotein</keyword>
<dbReference type="Gene3D" id="1.10.287.130">
    <property type="match status" value="1"/>
</dbReference>
<evidence type="ECO:0000256" key="4">
    <source>
        <dbReference type="ARBA" id="ARBA00012438"/>
    </source>
</evidence>
<dbReference type="Gene3D" id="6.10.340.10">
    <property type="match status" value="1"/>
</dbReference>
<reference evidence="15" key="1">
    <citation type="submission" date="2020-06" db="EMBL/GenBank/DDBJ databases">
        <title>Nostoc edaphicum CCNP1411 genome.</title>
        <authorList>
            <person name="Fidor A."/>
            <person name="Grabski M."/>
            <person name="Gawor J."/>
            <person name="Gromadka R."/>
            <person name="Wegrzyn G."/>
            <person name="Mazur-Marzec H."/>
        </authorList>
    </citation>
    <scope>NUCLEOTIDE SEQUENCE [LARGE SCALE GENOMIC DNA]</scope>
    <source>
        <strain evidence="15">CCNP1411</strain>
    </source>
</reference>
<dbReference type="FunFam" id="3.30.565.10:FF:000010">
    <property type="entry name" value="Sensor histidine kinase RcsC"/>
    <property type="match status" value="1"/>
</dbReference>
<evidence type="ECO:0000259" key="13">
    <source>
        <dbReference type="PROSITE" id="PS50885"/>
    </source>
</evidence>
<feature type="domain" description="HAMP" evidence="13">
    <location>
        <begin position="318"/>
        <end position="369"/>
    </location>
</feature>
<dbReference type="CDD" id="cd16922">
    <property type="entry name" value="HATPase_EvgS-ArcB-TorS-like"/>
    <property type="match status" value="1"/>
</dbReference>
<proteinExistence type="inferred from homology"/>
<evidence type="ECO:0000256" key="11">
    <source>
        <dbReference type="SAM" id="MobiDB-lite"/>
    </source>
</evidence>
<dbReference type="Gene3D" id="3.30.565.10">
    <property type="entry name" value="Histidine kinase-like ATPase, C-terminal domain"/>
    <property type="match status" value="1"/>
</dbReference>
<evidence type="ECO:0000256" key="8">
    <source>
        <dbReference type="ARBA" id="ARBA00023012"/>
    </source>
</evidence>
<dbReference type="AlphaFoldDB" id="A0A7D7Q9U4"/>
<dbReference type="EMBL" id="CP054698">
    <property type="protein sequence ID" value="QMS88475.1"/>
    <property type="molecule type" value="Genomic_DNA"/>
</dbReference>
<dbReference type="PANTHER" id="PTHR43047">
    <property type="entry name" value="TWO-COMPONENT HISTIDINE PROTEIN KINASE"/>
    <property type="match status" value="1"/>
</dbReference>
<dbReference type="InterPro" id="IPR005467">
    <property type="entry name" value="His_kinase_dom"/>
</dbReference>
<dbReference type="Pfam" id="PF02518">
    <property type="entry name" value="HATPase_c"/>
    <property type="match status" value="1"/>
</dbReference>
<dbReference type="InterPro" id="IPR003661">
    <property type="entry name" value="HisK_dim/P_dom"/>
</dbReference>
<evidence type="ECO:0000256" key="7">
    <source>
        <dbReference type="ARBA" id="ARBA00022777"/>
    </source>
</evidence>
<comment type="subcellular location">
    <subcellularLocation>
        <location evidence="2">Membrane</location>
    </subcellularLocation>
</comment>
<dbReference type="EC" id="2.7.13.3" evidence="4"/>
<evidence type="ECO:0000256" key="1">
    <source>
        <dbReference type="ARBA" id="ARBA00000085"/>
    </source>
</evidence>
<dbReference type="InterPro" id="IPR003594">
    <property type="entry name" value="HATPase_dom"/>
</dbReference>
<dbReference type="CDD" id="cd06225">
    <property type="entry name" value="HAMP"/>
    <property type="match status" value="1"/>
</dbReference>
<dbReference type="RefSeq" id="WP_181931630.1">
    <property type="nucleotide sequence ID" value="NZ_CP054698.1"/>
</dbReference>
<keyword evidence="15" id="KW-1185">Reference proteome</keyword>
<dbReference type="Proteomes" id="UP000514713">
    <property type="component" value="Chromosome"/>
</dbReference>
<dbReference type="SUPFAM" id="SSF55874">
    <property type="entry name" value="ATPase domain of HSP90 chaperone/DNA topoisomerase II/histidine kinase"/>
    <property type="match status" value="1"/>
</dbReference>
<feature type="coiled-coil region" evidence="10">
    <location>
        <begin position="347"/>
        <end position="374"/>
    </location>
</feature>
<dbReference type="GO" id="GO:0000155">
    <property type="term" value="F:phosphorelay sensor kinase activity"/>
    <property type="evidence" value="ECO:0007669"/>
    <property type="project" value="InterPro"/>
</dbReference>
<dbReference type="KEGG" id="ned:HUN01_13030"/>
<feature type="region of interest" description="Disordered" evidence="11">
    <location>
        <begin position="628"/>
        <end position="659"/>
    </location>
</feature>
<evidence type="ECO:0000313" key="15">
    <source>
        <dbReference type="Proteomes" id="UP000514713"/>
    </source>
</evidence>
<name>A0A7D7Q9U4_9NOSO</name>
<comment type="catalytic activity">
    <reaction evidence="1">
        <text>ATP + protein L-histidine = ADP + protein N-phospho-L-histidine.</text>
        <dbReference type="EC" id="2.7.13.3"/>
    </reaction>
</comment>
<dbReference type="SUPFAM" id="SSF47384">
    <property type="entry name" value="Homodimeric domain of signal transducing histidine kinase"/>
    <property type="match status" value="1"/>
</dbReference>